<reference evidence="1 2" key="1">
    <citation type="journal article" date="2018" name="Nat. Biotechnol.">
        <title>A standardized bacterial taxonomy based on genome phylogeny substantially revises the tree of life.</title>
        <authorList>
            <person name="Parks D.H."/>
            <person name="Chuvochina M."/>
            <person name="Waite D.W."/>
            <person name="Rinke C."/>
            <person name="Skarshewski A."/>
            <person name="Chaumeil P.A."/>
            <person name="Hugenholtz P."/>
        </authorList>
    </citation>
    <scope>NUCLEOTIDE SEQUENCE [LARGE SCALE GENOMIC DNA]</scope>
    <source>
        <strain evidence="1">UBA11978</strain>
    </source>
</reference>
<gene>
    <name evidence="1" type="ORF">DCW74_03605</name>
</gene>
<protein>
    <submittedName>
        <fullName evidence="1">Uncharacterized protein</fullName>
    </submittedName>
</protein>
<evidence type="ECO:0000313" key="2">
    <source>
        <dbReference type="Proteomes" id="UP000263517"/>
    </source>
</evidence>
<accession>A0A350P0I7</accession>
<comment type="caution">
    <text evidence="1">The sequence shown here is derived from an EMBL/GenBank/DDBJ whole genome shotgun (WGS) entry which is preliminary data.</text>
</comment>
<sequence>MGRGGKLHHGFGIRHKNFRNRCYDYVRDNGPCTAHEMYSEVRTVKGTMPKCMPASPISLSQMLRRDHRFHVVDNVKAHSFSGEKVYRQVWGINEEEE</sequence>
<organism evidence="1 2">
    <name type="scientific">Alteromonas australica</name>
    <dbReference type="NCBI Taxonomy" id="589873"/>
    <lineage>
        <taxon>Bacteria</taxon>
        <taxon>Pseudomonadati</taxon>
        <taxon>Pseudomonadota</taxon>
        <taxon>Gammaproteobacteria</taxon>
        <taxon>Alteromonadales</taxon>
        <taxon>Alteromonadaceae</taxon>
        <taxon>Alteromonas/Salinimonas group</taxon>
        <taxon>Alteromonas</taxon>
    </lineage>
</organism>
<dbReference type="Proteomes" id="UP000263517">
    <property type="component" value="Unassembled WGS sequence"/>
</dbReference>
<proteinExistence type="predicted"/>
<evidence type="ECO:0000313" key="1">
    <source>
        <dbReference type="EMBL" id="HAW74804.1"/>
    </source>
</evidence>
<dbReference type="AlphaFoldDB" id="A0A350P0I7"/>
<name>A0A350P0I7_9ALTE</name>
<dbReference type="EMBL" id="DNAN01000122">
    <property type="protein sequence ID" value="HAW74804.1"/>
    <property type="molecule type" value="Genomic_DNA"/>
</dbReference>